<evidence type="ECO:0000256" key="8">
    <source>
        <dbReference type="ARBA" id="ARBA00022824"/>
    </source>
</evidence>
<comment type="subcellular location">
    <subcellularLocation>
        <location evidence="2">Endoplasmic reticulum membrane</location>
        <topology evidence="2">Multi-pass membrane protein</topology>
    </subcellularLocation>
</comment>
<evidence type="ECO:0000256" key="1">
    <source>
        <dbReference type="ARBA" id="ARBA00002791"/>
    </source>
</evidence>
<sequence length="336" mass="37238">KAIFQKKPLIGVQGDSRLFAVDFLEGRPARGQYSVSISVSKSDSRFVSNFAQILKVVVLTEVSVDFGEIAVLFGDTGGTAKQHRLEFPKTLSEVLDADSQQRIVFRFALKDAKSASKEPMSAHQTFVRFANSRSAQEVVFVAEMDSELNFKLDLNLHSKAKDFRHLSGEYEISLLIGDPVIQNPIHWSVARVRLHFAGDQSEREAPKDAFGAKPEIRHEFRAHEKRPAPVVSNAFSVLALLPLALLFALVSAPIGQSVSDSSLSPPQWLRLGVNFGRFSLSLSALVFHSSLAAIFLLYGLFFYTLNMFETCKYLTPVAALAFLAGHQLLARLNRVK</sequence>
<evidence type="ECO:0000256" key="10">
    <source>
        <dbReference type="ARBA" id="ARBA00023136"/>
    </source>
</evidence>
<feature type="transmembrane region" description="Helical" evidence="13">
    <location>
        <begin position="275"/>
        <end position="301"/>
    </location>
</feature>
<dbReference type="OrthoDB" id="432292at2759"/>
<feature type="transmembrane region" description="Helical" evidence="13">
    <location>
        <begin position="230"/>
        <end position="255"/>
    </location>
</feature>
<keyword evidence="6 13" id="KW-0812">Transmembrane</keyword>
<feature type="transmembrane region" description="Helical" evidence="13">
    <location>
        <begin position="313"/>
        <end position="330"/>
    </location>
</feature>
<dbReference type="EMBL" id="OC934663">
    <property type="protein sequence ID" value="CAD7660302.1"/>
    <property type="molecule type" value="Genomic_DNA"/>
</dbReference>
<comment type="similarity">
    <text evidence="4">Belongs to the SWP1 family.</text>
</comment>
<evidence type="ECO:0000256" key="3">
    <source>
        <dbReference type="ARBA" id="ARBA00004922"/>
    </source>
</evidence>
<keyword evidence="7" id="KW-0732">Signal</keyword>
<keyword evidence="18" id="KW-1185">Reference proteome</keyword>
<dbReference type="UniPathway" id="UPA00378"/>
<proteinExistence type="inferred from homology"/>
<keyword evidence="9 13" id="KW-1133">Transmembrane helix</keyword>
<reference evidence="17" key="1">
    <citation type="submission" date="2020-11" db="EMBL/GenBank/DDBJ databases">
        <authorList>
            <person name="Tran Van P."/>
        </authorList>
    </citation>
    <scope>NUCLEOTIDE SEQUENCE</scope>
</reference>
<dbReference type="InterPro" id="IPR008814">
    <property type="entry name" value="Swp1"/>
</dbReference>
<dbReference type="Pfam" id="PF23861">
    <property type="entry name" value="Ribophorin_II_2nd"/>
    <property type="match status" value="1"/>
</dbReference>
<evidence type="ECO:0000256" key="11">
    <source>
        <dbReference type="ARBA" id="ARBA00030078"/>
    </source>
</evidence>
<feature type="domain" description="Ribophorin II third" evidence="14">
    <location>
        <begin position="68"/>
        <end position="194"/>
    </location>
</feature>
<dbReference type="PANTHER" id="PTHR12640">
    <property type="entry name" value="RIBOPHORIN II"/>
    <property type="match status" value="1"/>
</dbReference>
<evidence type="ECO:0000256" key="5">
    <source>
        <dbReference type="ARBA" id="ARBA00017612"/>
    </source>
</evidence>
<comment type="pathway">
    <text evidence="3">Protein modification; protein glycosylation.</text>
</comment>
<evidence type="ECO:0000259" key="14">
    <source>
        <dbReference type="Pfam" id="PF23860"/>
    </source>
</evidence>
<keyword evidence="10 13" id="KW-0472">Membrane</keyword>
<dbReference type="InterPro" id="IPR055375">
    <property type="entry name" value="Ribophorin_II_2nd"/>
</dbReference>
<evidence type="ECO:0000256" key="2">
    <source>
        <dbReference type="ARBA" id="ARBA00004477"/>
    </source>
</evidence>
<dbReference type="GO" id="GO:0006487">
    <property type="term" value="P:protein N-linked glycosylation"/>
    <property type="evidence" value="ECO:0007669"/>
    <property type="project" value="TreeGrafter"/>
</dbReference>
<gene>
    <name evidence="17" type="ORF">ONB1V03_LOCUS16872</name>
</gene>
<accession>A0A7R9MHE8</accession>
<evidence type="ECO:0000256" key="6">
    <source>
        <dbReference type="ARBA" id="ARBA00022692"/>
    </source>
</evidence>
<name>A0A7R9MHE8_9ACAR</name>
<protein>
    <recommendedName>
        <fullName evidence="5">Dolichyl-diphosphooligosaccharide--protein glycosyltransferase subunit 2</fullName>
    </recommendedName>
    <alternativeName>
        <fullName evidence="12">Ribophorin II</fullName>
    </alternativeName>
    <alternativeName>
        <fullName evidence="11">Ribophorin-2</fullName>
    </alternativeName>
</protein>
<evidence type="ECO:0000256" key="7">
    <source>
        <dbReference type="ARBA" id="ARBA00022729"/>
    </source>
</evidence>
<evidence type="ECO:0000259" key="15">
    <source>
        <dbReference type="Pfam" id="PF23861"/>
    </source>
</evidence>
<dbReference type="PANTHER" id="PTHR12640:SF0">
    <property type="entry name" value="DOLICHYL-DIPHOSPHOOLIGOSACCHARIDE--PROTEIN GLYCOSYLTRANSFERASE SUBUNIT 2"/>
    <property type="match status" value="1"/>
</dbReference>
<dbReference type="AlphaFoldDB" id="A0A7R9MHE8"/>
<dbReference type="GO" id="GO:0008250">
    <property type="term" value="C:oligosaccharyltransferase complex"/>
    <property type="evidence" value="ECO:0007669"/>
    <property type="project" value="InterPro"/>
</dbReference>
<evidence type="ECO:0000259" key="16">
    <source>
        <dbReference type="Pfam" id="PF25147"/>
    </source>
</evidence>
<evidence type="ECO:0000256" key="12">
    <source>
        <dbReference type="ARBA" id="ARBA00032139"/>
    </source>
</evidence>
<dbReference type="InterPro" id="IPR056790">
    <property type="entry name" value="Ribophorin_II_C"/>
</dbReference>
<feature type="domain" description="Ribophorin II second" evidence="15">
    <location>
        <begin position="2"/>
        <end position="58"/>
    </location>
</feature>
<dbReference type="Pfam" id="PF23860">
    <property type="entry name" value="Ribophorin_II_3rd"/>
    <property type="match status" value="1"/>
</dbReference>
<feature type="non-terminal residue" evidence="17">
    <location>
        <position position="1"/>
    </location>
</feature>
<keyword evidence="8" id="KW-0256">Endoplasmic reticulum</keyword>
<dbReference type="Proteomes" id="UP000728032">
    <property type="component" value="Unassembled WGS sequence"/>
</dbReference>
<organism evidence="17">
    <name type="scientific">Oppiella nova</name>
    <dbReference type="NCBI Taxonomy" id="334625"/>
    <lineage>
        <taxon>Eukaryota</taxon>
        <taxon>Metazoa</taxon>
        <taxon>Ecdysozoa</taxon>
        <taxon>Arthropoda</taxon>
        <taxon>Chelicerata</taxon>
        <taxon>Arachnida</taxon>
        <taxon>Acari</taxon>
        <taxon>Acariformes</taxon>
        <taxon>Sarcoptiformes</taxon>
        <taxon>Oribatida</taxon>
        <taxon>Brachypylina</taxon>
        <taxon>Oppioidea</taxon>
        <taxon>Oppiidae</taxon>
        <taxon>Oppiella</taxon>
    </lineage>
</organism>
<dbReference type="Pfam" id="PF25147">
    <property type="entry name" value="Ribophorin_II_C"/>
    <property type="match status" value="1"/>
</dbReference>
<evidence type="ECO:0000313" key="18">
    <source>
        <dbReference type="Proteomes" id="UP000728032"/>
    </source>
</evidence>
<comment type="function">
    <text evidence="1">Subunit of the oligosaccharyl transferase (OST) complex that catalyzes the initial transfer of a defined glycan (Glc(3)Man(9)GlcNAc(2) in eukaryotes) from the lipid carrier dolichol-pyrophosphate to an asparagine residue within an Asn-X-Ser/Thr consensus motif in nascent polypeptide chains, the first step in protein N-glycosylation. N-glycosylation occurs cotranslationally and the complex associates with the Sec61 complex at the channel-forming translocon complex that mediates protein translocation across the endoplasmic reticulum (ER). All subunits are required for a maximal enzyme activity.</text>
</comment>
<evidence type="ECO:0000256" key="9">
    <source>
        <dbReference type="ARBA" id="ARBA00022989"/>
    </source>
</evidence>
<dbReference type="InterPro" id="IPR055374">
    <property type="entry name" value="Ribophorin_II_3rd"/>
</dbReference>
<evidence type="ECO:0000313" key="17">
    <source>
        <dbReference type="EMBL" id="CAD7660302.1"/>
    </source>
</evidence>
<evidence type="ECO:0000256" key="4">
    <source>
        <dbReference type="ARBA" id="ARBA00009038"/>
    </source>
</evidence>
<feature type="domain" description="Ribophorin II C-terminal" evidence="16">
    <location>
        <begin position="268"/>
        <end position="333"/>
    </location>
</feature>
<dbReference type="EMBL" id="CAJPVJ010019838">
    <property type="protein sequence ID" value="CAG2177440.1"/>
    <property type="molecule type" value="Genomic_DNA"/>
</dbReference>
<evidence type="ECO:0000256" key="13">
    <source>
        <dbReference type="SAM" id="Phobius"/>
    </source>
</evidence>